<proteinExistence type="predicted"/>
<reference key="1">
    <citation type="submission" date="2009-07" db="EMBL/GenBank/DDBJ databases">
        <authorList>
            <person name="Genoscope - CEA"/>
        </authorList>
    </citation>
    <scope>NUCLEOTIDE SEQUENCE</scope>
    <source>
        <strain>3As</strain>
    </source>
</reference>
<protein>
    <recommendedName>
        <fullName evidence="5">DUF2442 domain-containing protein</fullName>
    </recommendedName>
</protein>
<reference evidence="3" key="2">
    <citation type="journal article" date="2010" name="PLoS Genet.">
        <title>Structure, function, and evolution of the Thiomonas spp. genome.</title>
        <authorList>
            <person name="Arsene-Ploetze F."/>
            <person name="Koechler S."/>
            <person name="Marchal M."/>
            <person name="Coppee J.Y."/>
            <person name="Chandler M."/>
            <person name="Bonnefoy V."/>
            <person name="Brochier-Armanet C."/>
            <person name="Barakat M."/>
            <person name="Barbe V."/>
            <person name="Battaglia-Brunet F."/>
            <person name="Bruneel O."/>
            <person name="Bryan C.G."/>
            <person name="Cleiss-Arnold J."/>
            <person name="Cruveiller S."/>
            <person name="Erhardt M."/>
            <person name="Heinrich-Salmeron A."/>
            <person name="Hommais F."/>
            <person name="Joulian C."/>
            <person name="Krin E."/>
            <person name="Lieutaud A."/>
            <person name="Lievremont D."/>
            <person name="Michel C."/>
            <person name="Muller D."/>
            <person name="Ortet P."/>
            <person name="Proux C."/>
            <person name="Siguier P."/>
            <person name="Roche D."/>
            <person name="Rouy Z."/>
            <person name="Salvignol G."/>
            <person name="Slyemi D."/>
            <person name="Talla E."/>
            <person name="Weiss S."/>
            <person name="Weissenbach J."/>
            <person name="Medigue C."/>
            <person name="Bertin P.N."/>
        </authorList>
    </citation>
    <scope>NUCLEOTIDE SEQUENCE [LARGE SCALE GENOMIC DNA]</scope>
    <source>
        <strain evidence="3">DSM 22701 / CIP 110005 / 3As</strain>
    </source>
</reference>
<dbReference type="EMBL" id="FP475956">
    <property type="protein sequence ID" value="CAZ89164.1"/>
    <property type="molecule type" value="Genomic_DNA"/>
</dbReference>
<dbReference type="EMBL" id="CTRI01000029">
    <property type="protein sequence ID" value="CQR38242.1"/>
    <property type="molecule type" value="Genomic_DNA"/>
</dbReference>
<evidence type="ECO:0008006" key="5">
    <source>
        <dbReference type="Google" id="ProtNLM"/>
    </source>
</evidence>
<gene>
    <name evidence="1" type="ordered locus">THI_2543</name>
    <name evidence="2" type="ORF">THICB1_70366</name>
</gene>
<dbReference type="Pfam" id="PF10387">
    <property type="entry name" value="DUF2442"/>
    <property type="match status" value="1"/>
</dbReference>
<dbReference type="RefSeq" id="WP_013106452.1">
    <property type="nucleotide sequence ID" value="NC_014145.1"/>
</dbReference>
<dbReference type="Proteomes" id="UP000078599">
    <property type="component" value="Unassembled WGS sequence"/>
</dbReference>
<accession>D6CV45</accession>
<dbReference type="KEGG" id="thi:THI_2543"/>
<dbReference type="HOGENOM" id="CLU_2235325_0_0_4"/>
<organism evidence="1 3">
    <name type="scientific">Thiomonas arsenitoxydans (strain DSM 22701 / CIP 110005 / 3As)</name>
    <dbReference type="NCBI Taxonomy" id="426114"/>
    <lineage>
        <taxon>Bacteria</taxon>
        <taxon>Pseudomonadati</taxon>
        <taxon>Pseudomonadota</taxon>
        <taxon>Betaproteobacteria</taxon>
        <taxon>Burkholderiales</taxon>
        <taxon>Thiomonas</taxon>
    </lineage>
</organism>
<reference evidence="1" key="3">
    <citation type="submission" date="2010-07" db="EMBL/GenBank/DDBJ databases">
        <authorList>
            <person name="Genoscope - CEA"/>
        </authorList>
    </citation>
    <scope>NUCLEOTIDE SEQUENCE</scope>
    <source>
        <strain evidence="1">3As</strain>
    </source>
</reference>
<evidence type="ECO:0000313" key="1">
    <source>
        <dbReference type="EMBL" id="CAZ89164.1"/>
    </source>
</evidence>
<dbReference type="Proteomes" id="UP000002372">
    <property type="component" value="Chromosome"/>
</dbReference>
<evidence type="ECO:0000313" key="4">
    <source>
        <dbReference type="Proteomes" id="UP000078599"/>
    </source>
</evidence>
<evidence type="ECO:0000313" key="2">
    <source>
        <dbReference type="EMBL" id="CQR38242.1"/>
    </source>
</evidence>
<keyword evidence="4" id="KW-1185">Reference proteome</keyword>
<dbReference type="OrthoDB" id="8563470at2"/>
<dbReference type="AlphaFoldDB" id="D6CV45"/>
<reference evidence="2 4" key="4">
    <citation type="submission" date="2015-03" db="EMBL/GenBank/DDBJ databases">
        <authorList>
            <person name="Regsiter A."/>
            <person name="william w."/>
        </authorList>
    </citation>
    <scope>NUCLEOTIDE SEQUENCE [LARGE SCALE GENOMIC DNA]</scope>
    <source>
        <strain evidence="2 4">CB1</strain>
    </source>
</reference>
<evidence type="ECO:0000313" key="3">
    <source>
        <dbReference type="Proteomes" id="UP000002372"/>
    </source>
</evidence>
<dbReference type="InterPro" id="IPR018841">
    <property type="entry name" value="DUF2442"/>
</dbReference>
<dbReference type="Gene3D" id="3.30.2020.40">
    <property type="entry name" value="Uncharacterised protein PF10387, DUF2442"/>
    <property type="match status" value="1"/>
</dbReference>
<name>D6CV45_THIA3</name>
<sequence length="105" mass="11195">MATFEQSIQSALQRGNALDLIQPRAVAVHVDGGKQRLVLDLENGAEIAIPFALLPASIEKADPTQRANVLVEGAGHDLYWPDLDEGLYIPDLCAKATFGELAVAA</sequence>